<dbReference type="Gene3D" id="1.10.486.10">
    <property type="entry name" value="PCRA, domain 4"/>
    <property type="match status" value="1"/>
</dbReference>
<dbReference type="InterPro" id="IPR027417">
    <property type="entry name" value="P-loop_NTPase"/>
</dbReference>
<dbReference type="PROSITE" id="PS51217">
    <property type="entry name" value="UVRD_HELICASE_CTER"/>
    <property type="match status" value="1"/>
</dbReference>
<evidence type="ECO:0000259" key="12">
    <source>
        <dbReference type="PROSITE" id="PS51217"/>
    </source>
</evidence>
<comment type="catalytic activity">
    <reaction evidence="9">
        <text>ATP + H2O = ADP + phosphate + H(+)</text>
        <dbReference type="Rhea" id="RHEA:13065"/>
        <dbReference type="ChEBI" id="CHEBI:15377"/>
        <dbReference type="ChEBI" id="CHEBI:15378"/>
        <dbReference type="ChEBI" id="CHEBI:30616"/>
        <dbReference type="ChEBI" id="CHEBI:43474"/>
        <dbReference type="ChEBI" id="CHEBI:456216"/>
        <dbReference type="EC" id="5.6.2.4"/>
    </reaction>
</comment>
<dbReference type="GO" id="GO:0005524">
    <property type="term" value="F:ATP binding"/>
    <property type="evidence" value="ECO:0007669"/>
    <property type="project" value="UniProtKB-UniRule"/>
</dbReference>
<dbReference type="SUPFAM" id="SSF52540">
    <property type="entry name" value="P-loop containing nucleoside triphosphate hydrolases"/>
    <property type="match status" value="1"/>
</dbReference>
<keyword evidence="6" id="KW-0413">Isomerase</keyword>
<dbReference type="Gene3D" id="1.10.10.160">
    <property type="match status" value="1"/>
</dbReference>
<feature type="domain" description="UvrD-like helicase C-terminal" evidence="12">
    <location>
        <begin position="210"/>
        <end position="474"/>
    </location>
</feature>
<reference evidence="13" key="1">
    <citation type="submission" date="2007-03" db="EMBL/GenBank/DDBJ databases">
        <title>Genetic Characterization of Borrelia lonestari strain LS-1.</title>
        <authorList>
            <person name="Williamson P.C."/>
            <person name="Billingsley P.M."/>
            <person name="Little S.E."/>
        </authorList>
    </citation>
    <scope>NUCLEOTIDE SEQUENCE</scope>
    <source>
        <strain evidence="13">LS-1</strain>
    </source>
</reference>
<dbReference type="GO" id="GO:0005829">
    <property type="term" value="C:cytosol"/>
    <property type="evidence" value="ECO:0007669"/>
    <property type="project" value="TreeGrafter"/>
</dbReference>
<feature type="domain" description="UvrD-like helicase ATP-binding" evidence="11">
    <location>
        <begin position="1"/>
        <end position="209"/>
    </location>
</feature>
<evidence type="ECO:0000256" key="9">
    <source>
        <dbReference type="ARBA" id="ARBA00048988"/>
    </source>
</evidence>
<dbReference type="GO" id="GO:0003677">
    <property type="term" value="F:DNA binding"/>
    <property type="evidence" value="ECO:0007669"/>
    <property type="project" value="InterPro"/>
</dbReference>
<dbReference type="GO" id="GO:0000725">
    <property type="term" value="P:recombinational repair"/>
    <property type="evidence" value="ECO:0007669"/>
    <property type="project" value="TreeGrafter"/>
</dbReference>
<evidence type="ECO:0000256" key="1">
    <source>
        <dbReference type="ARBA" id="ARBA00009922"/>
    </source>
</evidence>
<dbReference type="InterPro" id="IPR013986">
    <property type="entry name" value="DExx_box_DNA_helicase_dom_sf"/>
</dbReference>
<evidence type="ECO:0000313" key="13">
    <source>
        <dbReference type="EMBL" id="ABP88202.1"/>
    </source>
</evidence>
<dbReference type="InterPro" id="IPR014017">
    <property type="entry name" value="DNA_helicase_UvrD-like_C"/>
</dbReference>
<comment type="caution">
    <text evidence="10">Lacks conserved residue(s) required for the propagation of feature annotation.</text>
</comment>
<evidence type="ECO:0000256" key="10">
    <source>
        <dbReference type="PROSITE-ProRule" id="PRU00560"/>
    </source>
</evidence>
<keyword evidence="4 10" id="KW-0347">Helicase</keyword>
<dbReference type="AlphaFoldDB" id="A4ZZ41"/>
<organism evidence="13">
    <name type="scientific">Borrelia lonestari</name>
    <dbReference type="NCBI Taxonomy" id="38876"/>
    <lineage>
        <taxon>Bacteria</taxon>
        <taxon>Pseudomonadati</taxon>
        <taxon>Spirochaetota</taxon>
        <taxon>Spirochaetia</taxon>
        <taxon>Spirochaetales</taxon>
        <taxon>Borreliaceae</taxon>
        <taxon>Borrelia</taxon>
    </lineage>
</organism>
<evidence type="ECO:0000256" key="8">
    <source>
        <dbReference type="ARBA" id="ARBA00034808"/>
    </source>
</evidence>
<dbReference type="InterPro" id="IPR000212">
    <property type="entry name" value="DNA_helicase_UvrD/REP"/>
</dbReference>
<keyword evidence="2 10" id="KW-0547">Nucleotide-binding</keyword>
<dbReference type="CDD" id="cd17932">
    <property type="entry name" value="DEXQc_UvrD"/>
    <property type="match status" value="1"/>
</dbReference>
<sequence length="631" mass="74099">MNLRINYLFDFNKALHIQTFHSFGAWLLRLYCKKFDKNYDSNFTIWDTNDVVRFIKQIGLASNIELANHISSLIFKYKESYFFNDDYSLEEKSYKNIEIYEQEKSKSNAFDLADLIIKATLMLTNCEDIKMKVNARFKAIFVDEYQDTNYAQFLFLRELYSKDMHFMVVGDEDQSIYSFRGARIENILEFEKRFDNVSKYYLVKNYRSSLNIVNFANDVISKNKNRYDKVIITENRIGNKVKFFIFQNPAEEAEYFLNFLLEDNLDTAILYRFNYQSLQFEKAFLKNNIPYKVLGSMRFYEREEIKDVISLLRLFVNKKDRVSFLRIINKPARGIGKTTVDQIIKIINDLDVNFDLILAIRKVINVLKGKARDSLVSFLSLYDELWENLKRDFYVNLSLFIKDVVIKFGFWVHYQKFNNDDKSKNIDELINSGVEYSGSIEGLVIFLENSSLSPLVHGDSKSSGILSSIHGVKGLEFDRVIISGFEKGLLPSEIEKLTSDRLEEERRLFYVAITRAKIELIITISLQRFFAGIQKTTAVSVFFQDISEYNYDIIFVPKYLKDNFKYFGTKSISKSGSKIFNIGDYITYDGKNGIVIDKWYKNNEQFIKINLSDGKKAILSSDYIKKLYKIY</sequence>
<dbReference type="EC" id="5.6.2.4" evidence="8"/>
<dbReference type="Gene3D" id="3.40.50.300">
    <property type="entry name" value="P-loop containing nucleotide triphosphate hydrolases"/>
    <property type="match status" value="2"/>
</dbReference>
<evidence type="ECO:0000259" key="11">
    <source>
        <dbReference type="PROSITE" id="PS51198"/>
    </source>
</evidence>
<protein>
    <recommendedName>
        <fullName evidence="8">DNA 3'-5' helicase</fullName>
        <ecNumber evidence="8">5.6.2.4</ecNumber>
    </recommendedName>
</protein>
<dbReference type="GO" id="GO:0016887">
    <property type="term" value="F:ATP hydrolysis activity"/>
    <property type="evidence" value="ECO:0007669"/>
    <property type="project" value="RHEA"/>
</dbReference>
<dbReference type="EMBL" id="EF507533">
    <property type="protein sequence ID" value="ABP88202.1"/>
    <property type="molecule type" value="Genomic_DNA"/>
</dbReference>
<dbReference type="InterPro" id="IPR014016">
    <property type="entry name" value="UvrD-like_ATP-bd"/>
</dbReference>
<evidence type="ECO:0000256" key="2">
    <source>
        <dbReference type="ARBA" id="ARBA00022741"/>
    </source>
</evidence>
<dbReference type="PANTHER" id="PTHR11070:SF67">
    <property type="entry name" value="DNA 3'-5' HELICASE"/>
    <property type="match status" value="1"/>
</dbReference>
<keyword evidence="5 10" id="KW-0067">ATP-binding</keyword>
<comment type="similarity">
    <text evidence="1">Belongs to the helicase family. UvrD subfamily.</text>
</comment>
<comment type="catalytic activity">
    <reaction evidence="7">
        <text>Couples ATP hydrolysis with the unwinding of duplex DNA by translocating in the 3'-5' direction.</text>
        <dbReference type="EC" id="5.6.2.4"/>
    </reaction>
</comment>
<name>A4ZZ41_9SPIR</name>
<evidence type="ECO:0000256" key="5">
    <source>
        <dbReference type="ARBA" id="ARBA00022840"/>
    </source>
</evidence>
<dbReference type="PROSITE" id="PS51198">
    <property type="entry name" value="UVRD_HELICASE_ATP_BIND"/>
    <property type="match status" value="1"/>
</dbReference>
<evidence type="ECO:0000256" key="3">
    <source>
        <dbReference type="ARBA" id="ARBA00022801"/>
    </source>
</evidence>
<evidence type="ECO:0000256" key="4">
    <source>
        <dbReference type="ARBA" id="ARBA00022806"/>
    </source>
</evidence>
<dbReference type="GO" id="GO:0043138">
    <property type="term" value="F:3'-5' DNA helicase activity"/>
    <property type="evidence" value="ECO:0007669"/>
    <property type="project" value="UniProtKB-EC"/>
</dbReference>
<evidence type="ECO:0000256" key="7">
    <source>
        <dbReference type="ARBA" id="ARBA00034617"/>
    </source>
</evidence>
<dbReference type="PANTHER" id="PTHR11070">
    <property type="entry name" value="UVRD / RECB / PCRA DNA HELICASE FAMILY MEMBER"/>
    <property type="match status" value="1"/>
</dbReference>
<proteinExistence type="inferred from homology"/>
<evidence type="ECO:0000256" key="6">
    <source>
        <dbReference type="ARBA" id="ARBA00023235"/>
    </source>
</evidence>
<keyword evidence="3 10" id="KW-0378">Hydrolase</keyword>
<dbReference type="Pfam" id="PF13361">
    <property type="entry name" value="UvrD_C"/>
    <property type="match status" value="1"/>
</dbReference>
<dbReference type="Pfam" id="PF00580">
    <property type="entry name" value="UvrD-helicase"/>
    <property type="match status" value="1"/>
</dbReference>
<accession>A4ZZ41</accession>